<evidence type="ECO:0000256" key="1">
    <source>
        <dbReference type="SAM" id="MobiDB-lite"/>
    </source>
</evidence>
<name>A0A0D2PGQ5_HYPSF</name>
<dbReference type="InterPro" id="IPR036412">
    <property type="entry name" value="HAD-like_sf"/>
</dbReference>
<gene>
    <name evidence="2" type="ORF">HYPSUDRAFT_1096053</name>
</gene>
<feature type="region of interest" description="Disordered" evidence="1">
    <location>
        <begin position="1"/>
        <end position="27"/>
    </location>
</feature>
<protein>
    <submittedName>
        <fullName evidence="2">Uncharacterized protein</fullName>
    </submittedName>
</protein>
<accession>A0A0D2PGQ5</accession>
<dbReference type="EMBL" id="KN817579">
    <property type="protein sequence ID" value="KJA19275.1"/>
    <property type="molecule type" value="Genomic_DNA"/>
</dbReference>
<dbReference type="GO" id="GO:0016020">
    <property type="term" value="C:membrane"/>
    <property type="evidence" value="ECO:0007669"/>
    <property type="project" value="InterPro"/>
</dbReference>
<dbReference type="GO" id="GO:0016887">
    <property type="term" value="F:ATP hydrolysis activity"/>
    <property type="evidence" value="ECO:0007669"/>
    <property type="project" value="InterPro"/>
</dbReference>
<dbReference type="OrthoDB" id="3058682at2759"/>
<dbReference type="Gene3D" id="3.40.50.1000">
    <property type="entry name" value="HAD superfamily/HAD-like"/>
    <property type="match status" value="1"/>
</dbReference>
<reference evidence="3" key="1">
    <citation type="submission" date="2014-04" db="EMBL/GenBank/DDBJ databases">
        <title>Evolutionary Origins and Diversification of the Mycorrhizal Mutualists.</title>
        <authorList>
            <consortium name="DOE Joint Genome Institute"/>
            <consortium name="Mycorrhizal Genomics Consortium"/>
            <person name="Kohler A."/>
            <person name="Kuo A."/>
            <person name="Nagy L.G."/>
            <person name="Floudas D."/>
            <person name="Copeland A."/>
            <person name="Barry K.W."/>
            <person name="Cichocki N."/>
            <person name="Veneault-Fourrey C."/>
            <person name="LaButti K."/>
            <person name="Lindquist E.A."/>
            <person name="Lipzen A."/>
            <person name="Lundell T."/>
            <person name="Morin E."/>
            <person name="Murat C."/>
            <person name="Riley R."/>
            <person name="Ohm R."/>
            <person name="Sun H."/>
            <person name="Tunlid A."/>
            <person name="Henrissat B."/>
            <person name="Grigoriev I.V."/>
            <person name="Hibbett D.S."/>
            <person name="Martin F."/>
        </authorList>
    </citation>
    <scope>NUCLEOTIDE SEQUENCE [LARGE SCALE GENOMIC DNA]</scope>
    <source>
        <strain evidence="3">FD-334 SS-4</strain>
    </source>
</reference>
<dbReference type="PANTHER" id="PTHR42861">
    <property type="entry name" value="CALCIUM-TRANSPORTING ATPASE"/>
    <property type="match status" value="1"/>
</dbReference>
<dbReference type="InterPro" id="IPR023214">
    <property type="entry name" value="HAD_sf"/>
</dbReference>
<proteinExistence type="predicted"/>
<dbReference type="AlphaFoldDB" id="A0A0D2PGQ5"/>
<organism evidence="2 3">
    <name type="scientific">Hypholoma sublateritium (strain FD-334 SS-4)</name>
    <dbReference type="NCBI Taxonomy" id="945553"/>
    <lineage>
        <taxon>Eukaryota</taxon>
        <taxon>Fungi</taxon>
        <taxon>Dikarya</taxon>
        <taxon>Basidiomycota</taxon>
        <taxon>Agaricomycotina</taxon>
        <taxon>Agaricomycetes</taxon>
        <taxon>Agaricomycetidae</taxon>
        <taxon>Agaricales</taxon>
        <taxon>Agaricineae</taxon>
        <taxon>Strophariaceae</taxon>
        <taxon>Hypholoma</taxon>
    </lineage>
</organism>
<dbReference type="STRING" id="945553.A0A0D2PGQ5"/>
<evidence type="ECO:0000313" key="3">
    <source>
        <dbReference type="Proteomes" id="UP000054270"/>
    </source>
</evidence>
<dbReference type="Proteomes" id="UP000054270">
    <property type="component" value="Unassembled WGS sequence"/>
</dbReference>
<dbReference type="GO" id="GO:0005524">
    <property type="term" value="F:ATP binding"/>
    <property type="evidence" value="ECO:0007669"/>
    <property type="project" value="InterPro"/>
</dbReference>
<feature type="compositionally biased region" description="Polar residues" evidence="1">
    <location>
        <begin position="13"/>
        <end position="22"/>
    </location>
</feature>
<dbReference type="SUPFAM" id="SSF56784">
    <property type="entry name" value="HAD-like"/>
    <property type="match status" value="1"/>
</dbReference>
<dbReference type="GO" id="GO:0006812">
    <property type="term" value="P:monoatomic cation transport"/>
    <property type="evidence" value="ECO:0007669"/>
    <property type="project" value="UniProtKB-ARBA"/>
</dbReference>
<dbReference type="PRINTS" id="PR00120">
    <property type="entry name" value="HATPASE"/>
</dbReference>
<dbReference type="InterPro" id="IPR001757">
    <property type="entry name" value="P_typ_ATPase"/>
</dbReference>
<evidence type="ECO:0000313" key="2">
    <source>
        <dbReference type="EMBL" id="KJA19275.1"/>
    </source>
</evidence>
<sequence length="96" mass="9651">AVLPKSAVPPLTNPLTSESLPQSKKDGDQCFSGSVYTGDGANDAPALFRAKVGIAVEGATDAARGVADIVLTEPGLTIMSTPFASPVSSSNVCTNT</sequence>
<keyword evidence="3" id="KW-1185">Reference proteome</keyword>
<feature type="non-terminal residue" evidence="2">
    <location>
        <position position="1"/>
    </location>
</feature>